<dbReference type="AlphaFoldDB" id="A0A2A8HBL8"/>
<name>A0A2A8HBL8_9BACI</name>
<sequence length="53" mass="6462">MSGWKNHQCDRHKQYECIKKKKAQGNLSMHVIEELMGLHRPRYERRRGALRQK</sequence>
<comment type="caution">
    <text evidence="1">The sequence shown here is derived from an EMBL/GenBank/DDBJ whole genome shotgun (WGS) entry which is preliminary data.</text>
</comment>
<proteinExistence type="predicted"/>
<evidence type="ECO:0000313" key="2">
    <source>
        <dbReference type="Proteomes" id="UP000220841"/>
    </source>
</evidence>
<accession>A0A2A8HBL8</accession>
<reference evidence="1 2" key="1">
    <citation type="submission" date="2017-09" db="EMBL/GenBank/DDBJ databases">
        <title>Large-scale bioinformatics analysis of Bacillus genomes uncovers conserved roles of natural products in bacterial physiology.</title>
        <authorList>
            <consortium name="Agbiome Team Llc"/>
            <person name="Bleich R.M."/>
            <person name="Grubbs K.J."/>
            <person name="Santa Maria K.C."/>
            <person name="Allen S.E."/>
            <person name="Farag S."/>
            <person name="Shank E.A."/>
            <person name="Bowers A."/>
        </authorList>
    </citation>
    <scope>NUCLEOTIDE SEQUENCE [LARGE SCALE GENOMIC DNA]</scope>
    <source>
        <strain evidence="1 2">AFS021349</strain>
    </source>
</reference>
<protein>
    <submittedName>
        <fullName evidence="1">Uncharacterized protein</fullName>
    </submittedName>
</protein>
<dbReference type="EMBL" id="NUBY01000114">
    <property type="protein sequence ID" value="PEQ01868.1"/>
    <property type="molecule type" value="Genomic_DNA"/>
</dbReference>
<organism evidence="1 2">
    <name type="scientific">Bacillus toyonensis</name>
    <dbReference type="NCBI Taxonomy" id="155322"/>
    <lineage>
        <taxon>Bacteria</taxon>
        <taxon>Bacillati</taxon>
        <taxon>Bacillota</taxon>
        <taxon>Bacilli</taxon>
        <taxon>Bacillales</taxon>
        <taxon>Bacillaceae</taxon>
        <taxon>Bacillus</taxon>
        <taxon>Bacillus cereus group</taxon>
    </lineage>
</organism>
<evidence type="ECO:0000313" key="1">
    <source>
        <dbReference type="EMBL" id="PEQ01868.1"/>
    </source>
</evidence>
<dbReference type="RefSeq" id="WP_098227085.1">
    <property type="nucleotide sequence ID" value="NZ_NUBY01000114.1"/>
</dbReference>
<dbReference type="Proteomes" id="UP000220841">
    <property type="component" value="Unassembled WGS sequence"/>
</dbReference>
<gene>
    <name evidence="1" type="ORF">CN585_20370</name>
</gene>